<dbReference type="HOGENOM" id="CLU_131051_0_0_1"/>
<evidence type="ECO:0000256" key="1">
    <source>
        <dbReference type="SAM" id="MobiDB-lite"/>
    </source>
</evidence>
<dbReference type="GO" id="GO:0016192">
    <property type="term" value="P:vesicle-mediated transport"/>
    <property type="evidence" value="ECO:0007669"/>
    <property type="project" value="TreeGrafter"/>
</dbReference>
<evidence type="ECO:0000313" key="3">
    <source>
        <dbReference type="EMBL" id="KIN06345.1"/>
    </source>
</evidence>
<dbReference type="InterPro" id="IPR020999">
    <property type="entry name" value="Chitin_synth_reg_RCR"/>
</dbReference>
<keyword evidence="2" id="KW-0812">Transmembrane</keyword>
<reference evidence="3 4" key="1">
    <citation type="submission" date="2014-04" db="EMBL/GenBank/DDBJ databases">
        <authorList>
            <consortium name="DOE Joint Genome Institute"/>
            <person name="Kuo A."/>
            <person name="Martino E."/>
            <person name="Perotto S."/>
            <person name="Kohler A."/>
            <person name="Nagy L.G."/>
            <person name="Floudas D."/>
            <person name="Copeland A."/>
            <person name="Barry K.W."/>
            <person name="Cichocki N."/>
            <person name="Veneault-Fourrey C."/>
            <person name="LaButti K."/>
            <person name="Lindquist E.A."/>
            <person name="Lipzen A."/>
            <person name="Lundell T."/>
            <person name="Morin E."/>
            <person name="Murat C."/>
            <person name="Sun H."/>
            <person name="Tunlid A."/>
            <person name="Henrissat B."/>
            <person name="Grigoriev I.V."/>
            <person name="Hibbett D.S."/>
            <person name="Martin F."/>
            <person name="Nordberg H.P."/>
            <person name="Cantor M.N."/>
            <person name="Hua S.X."/>
        </authorList>
    </citation>
    <scope>NUCLEOTIDE SEQUENCE [LARGE SCALE GENOMIC DNA]</scope>
    <source>
        <strain evidence="3 4">Zn</strain>
    </source>
</reference>
<sequence>MLLGRDYSPLLARVSYGNCYGYNCNSNWYQWGRWILAGVLIFIGFCVLLFVLFLNRRRRRRGMGRIHPRIGMGRRANQMESQPPQSQVPYGGGDVYNQNMGYQQYAPPPGPPPQYGSGLNAGYYGQHQGVSQPENAYQPPHIK</sequence>
<protein>
    <recommendedName>
        <fullName evidence="5">Chitin synthesis regulation, Congo red resistance, RCR protein</fullName>
    </recommendedName>
</protein>
<keyword evidence="4" id="KW-1185">Reference proteome</keyword>
<dbReference type="InParanoid" id="A0A0C3HTL4"/>
<evidence type="ECO:0000313" key="4">
    <source>
        <dbReference type="Proteomes" id="UP000054321"/>
    </source>
</evidence>
<dbReference type="AlphaFoldDB" id="A0A0C3HTL4"/>
<reference evidence="4" key="2">
    <citation type="submission" date="2015-01" db="EMBL/GenBank/DDBJ databases">
        <title>Evolutionary Origins and Diversification of the Mycorrhizal Mutualists.</title>
        <authorList>
            <consortium name="DOE Joint Genome Institute"/>
            <consortium name="Mycorrhizal Genomics Consortium"/>
            <person name="Kohler A."/>
            <person name="Kuo A."/>
            <person name="Nagy L.G."/>
            <person name="Floudas D."/>
            <person name="Copeland A."/>
            <person name="Barry K.W."/>
            <person name="Cichocki N."/>
            <person name="Veneault-Fourrey C."/>
            <person name="LaButti K."/>
            <person name="Lindquist E.A."/>
            <person name="Lipzen A."/>
            <person name="Lundell T."/>
            <person name="Morin E."/>
            <person name="Murat C."/>
            <person name="Riley R."/>
            <person name="Ohm R."/>
            <person name="Sun H."/>
            <person name="Tunlid A."/>
            <person name="Henrissat B."/>
            <person name="Grigoriev I.V."/>
            <person name="Hibbett D.S."/>
            <person name="Martin F."/>
        </authorList>
    </citation>
    <scope>NUCLEOTIDE SEQUENCE [LARGE SCALE GENOMIC DNA]</scope>
    <source>
        <strain evidence="4">Zn</strain>
    </source>
</reference>
<proteinExistence type="predicted"/>
<organism evidence="3 4">
    <name type="scientific">Oidiodendron maius (strain Zn)</name>
    <dbReference type="NCBI Taxonomy" id="913774"/>
    <lineage>
        <taxon>Eukaryota</taxon>
        <taxon>Fungi</taxon>
        <taxon>Dikarya</taxon>
        <taxon>Ascomycota</taxon>
        <taxon>Pezizomycotina</taxon>
        <taxon>Leotiomycetes</taxon>
        <taxon>Leotiomycetes incertae sedis</taxon>
        <taxon>Myxotrichaceae</taxon>
        <taxon>Oidiodendron</taxon>
    </lineage>
</organism>
<dbReference type="PANTHER" id="PTHR28187:SF1">
    <property type="entry name" value="PROTEIN RCR1-RELATED"/>
    <property type="match status" value="1"/>
</dbReference>
<feature type="transmembrane region" description="Helical" evidence="2">
    <location>
        <begin position="34"/>
        <end position="55"/>
    </location>
</feature>
<feature type="region of interest" description="Disordered" evidence="1">
    <location>
        <begin position="65"/>
        <end position="143"/>
    </location>
</feature>
<accession>A0A0C3HTL4</accession>
<evidence type="ECO:0008006" key="5">
    <source>
        <dbReference type="Google" id="ProtNLM"/>
    </source>
</evidence>
<gene>
    <name evidence="3" type="ORF">OIDMADRAFT_49833</name>
</gene>
<evidence type="ECO:0000256" key="2">
    <source>
        <dbReference type="SAM" id="Phobius"/>
    </source>
</evidence>
<dbReference type="EMBL" id="KN832871">
    <property type="protein sequence ID" value="KIN06345.1"/>
    <property type="molecule type" value="Genomic_DNA"/>
</dbReference>
<feature type="compositionally biased region" description="Polar residues" evidence="1">
    <location>
        <begin position="78"/>
        <end position="88"/>
    </location>
</feature>
<dbReference type="PANTHER" id="PTHR28187">
    <property type="entry name" value="PROTEIN RCR1-RELATED"/>
    <property type="match status" value="1"/>
</dbReference>
<dbReference type="Proteomes" id="UP000054321">
    <property type="component" value="Unassembled WGS sequence"/>
</dbReference>
<keyword evidence="2" id="KW-1133">Transmembrane helix</keyword>
<name>A0A0C3HTL4_OIDMZ</name>
<keyword evidence="2" id="KW-0472">Membrane</keyword>
<dbReference type="STRING" id="913774.A0A0C3HTL4"/>